<evidence type="ECO:0000313" key="1">
    <source>
        <dbReference type="EMBL" id="SVC02006.1"/>
    </source>
</evidence>
<name>A0A382IQW7_9ZZZZ</name>
<accession>A0A382IQW7</accession>
<organism evidence="1">
    <name type="scientific">marine metagenome</name>
    <dbReference type="NCBI Taxonomy" id="408172"/>
    <lineage>
        <taxon>unclassified sequences</taxon>
        <taxon>metagenomes</taxon>
        <taxon>ecological metagenomes</taxon>
    </lineage>
</organism>
<protein>
    <submittedName>
        <fullName evidence="1">Uncharacterized protein</fullName>
    </submittedName>
</protein>
<proteinExistence type="predicted"/>
<dbReference type="AlphaFoldDB" id="A0A382IQW7"/>
<gene>
    <name evidence="1" type="ORF">METZ01_LOCUS254860</name>
</gene>
<sequence length="25" mass="2756">AGTDKNVKININKISDKFLIGLLLQ</sequence>
<reference evidence="1" key="1">
    <citation type="submission" date="2018-05" db="EMBL/GenBank/DDBJ databases">
        <authorList>
            <person name="Lanie J.A."/>
            <person name="Ng W.-L."/>
            <person name="Kazmierczak K.M."/>
            <person name="Andrzejewski T.M."/>
            <person name="Davidsen T.M."/>
            <person name="Wayne K.J."/>
            <person name="Tettelin H."/>
            <person name="Glass J.I."/>
            <person name="Rusch D."/>
            <person name="Podicherti R."/>
            <person name="Tsui H.-C.T."/>
            <person name="Winkler M.E."/>
        </authorList>
    </citation>
    <scope>NUCLEOTIDE SEQUENCE</scope>
</reference>
<feature type="non-terminal residue" evidence="1">
    <location>
        <position position="1"/>
    </location>
</feature>
<dbReference type="EMBL" id="UINC01068980">
    <property type="protein sequence ID" value="SVC02006.1"/>
    <property type="molecule type" value="Genomic_DNA"/>
</dbReference>